<proteinExistence type="predicted"/>
<evidence type="ECO:0000313" key="3">
    <source>
        <dbReference type="Proteomes" id="UP000627292"/>
    </source>
</evidence>
<gene>
    <name evidence="2" type="ORF">GCM10011379_52920</name>
</gene>
<reference evidence="2" key="2">
    <citation type="submission" date="2020-09" db="EMBL/GenBank/DDBJ databases">
        <authorList>
            <person name="Sun Q."/>
            <person name="Zhou Y."/>
        </authorList>
    </citation>
    <scope>NUCLEOTIDE SEQUENCE</scope>
    <source>
        <strain evidence="2">CGMCC 1.15290</strain>
    </source>
</reference>
<dbReference type="PANTHER" id="PTHR14097:SF7">
    <property type="entry name" value="OXIDOREDUCTASE HTATIP2"/>
    <property type="match status" value="1"/>
</dbReference>
<dbReference type="RefSeq" id="WP_188958294.1">
    <property type="nucleotide sequence ID" value="NZ_BMIB01000006.1"/>
</dbReference>
<evidence type="ECO:0000313" key="2">
    <source>
        <dbReference type="EMBL" id="GGH81084.1"/>
    </source>
</evidence>
<dbReference type="Gene3D" id="3.40.50.720">
    <property type="entry name" value="NAD(P)-binding Rossmann-like Domain"/>
    <property type="match status" value="1"/>
</dbReference>
<dbReference type="PANTHER" id="PTHR14097">
    <property type="entry name" value="OXIDOREDUCTASE HTATIP2"/>
    <property type="match status" value="1"/>
</dbReference>
<comment type="caution">
    <text evidence="2">The sequence shown here is derived from an EMBL/GenBank/DDBJ whole genome shotgun (WGS) entry which is preliminary data.</text>
</comment>
<dbReference type="InterPro" id="IPR016040">
    <property type="entry name" value="NAD(P)-bd_dom"/>
</dbReference>
<dbReference type="Pfam" id="PF13460">
    <property type="entry name" value="NAD_binding_10"/>
    <property type="match status" value="1"/>
</dbReference>
<sequence>MKTAIIIGATGLVGSALLQLLLSDNRFSKVKVLGRSATGVTHEKLEEHQIDFGKPQLWKHHVQGDILFSSLGTTMKQAGGKDAQYRVDYTYQFAVASIAAENKVPVYVLVSSVGADKDAKLFYPRMKGQLDEGVSRIPFTSINIVRPGPLYGPRKQKRTGEGWSIALVKVLNSIGILKKYKPISSTEVAKAMITVAIAAKPGVTIFENGQLFKL</sequence>
<evidence type="ECO:0000259" key="1">
    <source>
        <dbReference type="Pfam" id="PF13460"/>
    </source>
</evidence>
<keyword evidence="3" id="KW-1185">Reference proteome</keyword>
<dbReference type="EMBL" id="BMIB01000006">
    <property type="protein sequence ID" value="GGH81084.1"/>
    <property type="molecule type" value="Genomic_DNA"/>
</dbReference>
<protein>
    <submittedName>
        <fullName evidence="2">Oxidoreductase</fullName>
    </submittedName>
</protein>
<accession>A0A917J657</accession>
<dbReference type="AlphaFoldDB" id="A0A917J657"/>
<organism evidence="2 3">
    <name type="scientific">Filimonas zeae</name>
    <dbReference type="NCBI Taxonomy" id="1737353"/>
    <lineage>
        <taxon>Bacteria</taxon>
        <taxon>Pseudomonadati</taxon>
        <taxon>Bacteroidota</taxon>
        <taxon>Chitinophagia</taxon>
        <taxon>Chitinophagales</taxon>
        <taxon>Chitinophagaceae</taxon>
        <taxon>Filimonas</taxon>
    </lineage>
</organism>
<feature type="domain" description="NAD(P)-binding" evidence="1">
    <location>
        <begin position="8"/>
        <end position="120"/>
    </location>
</feature>
<dbReference type="InterPro" id="IPR036291">
    <property type="entry name" value="NAD(P)-bd_dom_sf"/>
</dbReference>
<dbReference type="Proteomes" id="UP000627292">
    <property type="component" value="Unassembled WGS sequence"/>
</dbReference>
<name>A0A917J657_9BACT</name>
<dbReference type="SUPFAM" id="SSF51735">
    <property type="entry name" value="NAD(P)-binding Rossmann-fold domains"/>
    <property type="match status" value="1"/>
</dbReference>
<reference evidence="2" key="1">
    <citation type="journal article" date="2014" name="Int. J. Syst. Evol. Microbiol.">
        <title>Complete genome sequence of Corynebacterium casei LMG S-19264T (=DSM 44701T), isolated from a smear-ripened cheese.</title>
        <authorList>
            <consortium name="US DOE Joint Genome Institute (JGI-PGF)"/>
            <person name="Walter F."/>
            <person name="Albersmeier A."/>
            <person name="Kalinowski J."/>
            <person name="Ruckert C."/>
        </authorList>
    </citation>
    <scope>NUCLEOTIDE SEQUENCE</scope>
    <source>
        <strain evidence="2">CGMCC 1.15290</strain>
    </source>
</reference>